<evidence type="ECO:0000256" key="2">
    <source>
        <dbReference type="ARBA" id="ARBA00022603"/>
    </source>
</evidence>
<dbReference type="InterPro" id="IPR004556">
    <property type="entry name" value="HemK-like"/>
</dbReference>
<keyword evidence="8" id="KW-1185">Reference proteome</keyword>
<dbReference type="InterPro" id="IPR007848">
    <property type="entry name" value="Small_mtfrase_dom"/>
</dbReference>
<dbReference type="GO" id="GO:0032259">
    <property type="term" value="P:methylation"/>
    <property type="evidence" value="ECO:0007669"/>
    <property type="project" value="UniProtKB-KW"/>
</dbReference>
<dbReference type="InterPro" id="IPR029063">
    <property type="entry name" value="SAM-dependent_MTases_sf"/>
</dbReference>
<dbReference type="PANTHER" id="PTHR18895">
    <property type="entry name" value="HEMK METHYLTRANSFERASE"/>
    <property type="match status" value="1"/>
</dbReference>
<comment type="catalytic activity">
    <reaction evidence="5">
        <text>L-glutaminyl-[peptide chain release factor] + S-adenosyl-L-methionine = N(5)-methyl-L-glutaminyl-[peptide chain release factor] + S-adenosyl-L-homocysteine + H(+)</text>
        <dbReference type="Rhea" id="RHEA:42896"/>
        <dbReference type="Rhea" id="RHEA-COMP:10271"/>
        <dbReference type="Rhea" id="RHEA-COMP:10272"/>
        <dbReference type="ChEBI" id="CHEBI:15378"/>
        <dbReference type="ChEBI" id="CHEBI:30011"/>
        <dbReference type="ChEBI" id="CHEBI:57856"/>
        <dbReference type="ChEBI" id="CHEBI:59789"/>
        <dbReference type="ChEBI" id="CHEBI:61891"/>
        <dbReference type="EC" id="2.1.1.297"/>
    </reaction>
</comment>
<dbReference type="EMBL" id="CR382126">
    <property type="protein sequence ID" value="CAG97940.1"/>
    <property type="molecule type" value="Genomic_DNA"/>
</dbReference>
<dbReference type="AlphaFoldDB" id="Q6CLF7"/>
<evidence type="ECO:0000256" key="1">
    <source>
        <dbReference type="ARBA" id="ARBA00012771"/>
    </source>
</evidence>
<dbReference type="GO" id="GO:0102559">
    <property type="term" value="F:peptide chain release factor N(5)-glutamine methyltransferase activity"/>
    <property type="evidence" value="ECO:0007669"/>
    <property type="project" value="UniProtKB-EC"/>
</dbReference>
<dbReference type="HOGENOM" id="CLU_018398_0_2_1"/>
<dbReference type="KEGG" id="kla:KLLA0_F03355g"/>
<dbReference type="eggNOG" id="KOG2904">
    <property type="taxonomic scope" value="Eukaryota"/>
</dbReference>
<evidence type="ECO:0000256" key="4">
    <source>
        <dbReference type="ARBA" id="ARBA00022691"/>
    </source>
</evidence>
<dbReference type="PANTHER" id="PTHR18895:SF74">
    <property type="entry name" value="MTRF1L RELEASE FACTOR GLUTAMINE METHYLTRANSFERASE"/>
    <property type="match status" value="1"/>
</dbReference>
<protein>
    <recommendedName>
        <fullName evidence="1">peptide chain release factor N(5)-glutamine methyltransferase</fullName>
        <ecNumber evidence="1">2.1.1.297</ecNumber>
    </recommendedName>
</protein>
<dbReference type="EC" id="2.1.1.297" evidence="1"/>
<sequence length="295" mass="33924">MPRISPRILKSVANIDRRLPYLLFECSGNISDAKQELSWIKNELQDANLINRACWLRYNRVPLQYILKTQPFGPLDLLVRPGVLIPRWETEEWCMDLIAKLPEKARQGQFKVLDLCSGSGCIALAIAHTRTEYIVKSVDLSPKAIALLKDNVRKVGLQNTNVQCIQADILRHSEHIYSKDKFNLITCNPPYIPSNNFVKECTTSVKLYEPRLALVADLEFYDNLLQYWIPRTESFVYEVGDMKQCQHVINGLSHNTSWKTGIKYDSNDKPRCVYGYLANPESTIDYVKIFDSFST</sequence>
<evidence type="ECO:0000259" key="6">
    <source>
        <dbReference type="Pfam" id="PF05175"/>
    </source>
</evidence>
<evidence type="ECO:0000256" key="3">
    <source>
        <dbReference type="ARBA" id="ARBA00022679"/>
    </source>
</evidence>
<accession>Q6CLF7</accession>
<dbReference type="OMA" id="MPRIPYS"/>
<dbReference type="GO" id="GO:0005739">
    <property type="term" value="C:mitochondrion"/>
    <property type="evidence" value="ECO:0007669"/>
    <property type="project" value="TreeGrafter"/>
</dbReference>
<keyword evidence="2" id="KW-0489">Methyltransferase</keyword>
<dbReference type="SUPFAM" id="SSF53335">
    <property type="entry name" value="S-adenosyl-L-methionine-dependent methyltransferases"/>
    <property type="match status" value="1"/>
</dbReference>
<dbReference type="Pfam" id="PF05175">
    <property type="entry name" value="MTS"/>
    <property type="match status" value="1"/>
</dbReference>
<organism evidence="7 8">
    <name type="scientific">Kluyveromyces lactis (strain ATCC 8585 / CBS 2359 / DSM 70799 / NBRC 1267 / NRRL Y-1140 / WM37)</name>
    <name type="common">Yeast</name>
    <name type="synonym">Candida sphaerica</name>
    <dbReference type="NCBI Taxonomy" id="284590"/>
    <lineage>
        <taxon>Eukaryota</taxon>
        <taxon>Fungi</taxon>
        <taxon>Dikarya</taxon>
        <taxon>Ascomycota</taxon>
        <taxon>Saccharomycotina</taxon>
        <taxon>Saccharomycetes</taxon>
        <taxon>Saccharomycetales</taxon>
        <taxon>Saccharomycetaceae</taxon>
        <taxon>Kluyveromyces</taxon>
    </lineage>
</organism>
<reference evidence="7 8" key="1">
    <citation type="journal article" date="2004" name="Nature">
        <title>Genome evolution in yeasts.</title>
        <authorList>
            <consortium name="Genolevures"/>
            <person name="Dujon B."/>
            <person name="Sherman D."/>
            <person name="Fischer G."/>
            <person name="Durrens P."/>
            <person name="Casaregola S."/>
            <person name="Lafontaine I."/>
            <person name="de Montigny J."/>
            <person name="Marck C."/>
            <person name="Neuveglise C."/>
            <person name="Talla E."/>
            <person name="Goffard N."/>
            <person name="Frangeul L."/>
            <person name="Aigle M."/>
            <person name="Anthouard V."/>
            <person name="Babour A."/>
            <person name="Barbe V."/>
            <person name="Barnay S."/>
            <person name="Blanchin S."/>
            <person name="Beckerich J.M."/>
            <person name="Beyne E."/>
            <person name="Bleykasten C."/>
            <person name="Boisrame A."/>
            <person name="Boyer J."/>
            <person name="Cattolico L."/>
            <person name="Confanioleri F."/>
            <person name="de Daruvar A."/>
            <person name="Despons L."/>
            <person name="Fabre E."/>
            <person name="Fairhead C."/>
            <person name="Ferry-Dumazet H."/>
            <person name="Groppi A."/>
            <person name="Hantraye F."/>
            <person name="Hennequin C."/>
            <person name="Jauniaux N."/>
            <person name="Joyet P."/>
            <person name="Kachouri R."/>
            <person name="Kerrest A."/>
            <person name="Koszul R."/>
            <person name="Lemaire M."/>
            <person name="Lesur I."/>
            <person name="Ma L."/>
            <person name="Muller H."/>
            <person name="Nicaud J.M."/>
            <person name="Nikolski M."/>
            <person name="Oztas S."/>
            <person name="Ozier-Kalogeropoulos O."/>
            <person name="Pellenz S."/>
            <person name="Potier S."/>
            <person name="Richard G.F."/>
            <person name="Straub M.L."/>
            <person name="Suleau A."/>
            <person name="Swennene D."/>
            <person name="Tekaia F."/>
            <person name="Wesolowski-Louvel M."/>
            <person name="Westhof E."/>
            <person name="Wirth B."/>
            <person name="Zeniou-Meyer M."/>
            <person name="Zivanovic I."/>
            <person name="Bolotin-Fukuhara M."/>
            <person name="Thierry A."/>
            <person name="Bouchier C."/>
            <person name="Caudron B."/>
            <person name="Scarpelli C."/>
            <person name="Gaillardin C."/>
            <person name="Weissenbach J."/>
            <person name="Wincker P."/>
            <person name="Souciet J.L."/>
        </authorList>
    </citation>
    <scope>NUCLEOTIDE SEQUENCE [LARGE SCALE GENOMIC DNA]</scope>
    <source>
        <strain evidence="8">ATCC 8585 / CBS 2359 / DSM 70799 / NBRC 1267 / NRRL Y-1140 / WM37</strain>
    </source>
</reference>
<dbReference type="CDD" id="cd02440">
    <property type="entry name" value="AdoMet_MTases"/>
    <property type="match status" value="1"/>
</dbReference>
<feature type="domain" description="Methyltransferase small" evidence="6">
    <location>
        <begin position="97"/>
        <end position="192"/>
    </location>
</feature>
<dbReference type="NCBIfam" id="TIGR00536">
    <property type="entry name" value="hemK_fam"/>
    <property type="match status" value="1"/>
</dbReference>
<dbReference type="InterPro" id="IPR050320">
    <property type="entry name" value="N5-glutamine_MTase"/>
</dbReference>
<dbReference type="Gene3D" id="3.40.50.150">
    <property type="entry name" value="Vaccinia Virus protein VP39"/>
    <property type="match status" value="1"/>
</dbReference>
<dbReference type="FunCoup" id="Q6CLF7">
    <property type="interactions" value="93"/>
</dbReference>
<name>Q6CLF7_KLULA</name>
<gene>
    <name evidence="7" type="ORF">KLLA0_F03355g</name>
</gene>
<evidence type="ECO:0000313" key="7">
    <source>
        <dbReference type="EMBL" id="CAG97940.1"/>
    </source>
</evidence>
<keyword evidence="4" id="KW-0949">S-adenosyl-L-methionine</keyword>
<evidence type="ECO:0000256" key="5">
    <source>
        <dbReference type="ARBA" id="ARBA00048391"/>
    </source>
</evidence>
<proteinExistence type="predicted"/>
<dbReference type="InParanoid" id="Q6CLF7"/>
<dbReference type="PaxDb" id="284590-Q6CLF7"/>
<keyword evidence="3" id="KW-0808">Transferase</keyword>
<evidence type="ECO:0000313" key="8">
    <source>
        <dbReference type="Proteomes" id="UP000000598"/>
    </source>
</evidence>
<dbReference type="Proteomes" id="UP000000598">
    <property type="component" value="Chromosome F"/>
</dbReference>
<dbReference type="STRING" id="284590.Q6CLF7"/>